<dbReference type="InterPro" id="IPR036691">
    <property type="entry name" value="Endo/exonu/phosph_ase_sf"/>
</dbReference>
<dbReference type="SUPFAM" id="SSF56672">
    <property type="entry name" value="DNA/RNA polymerases"/>
    <property type="match status" value="1"/>
</dbReference>
<sequence length="1213" mass="137842">MCTNLFCWNIRGFNNVSHRSGFKKWVKANKPIFGGVIETHVKQPKDRKFINALLPGWSFVENYAFSDLGKIWVMWDPSVQVVVVAKSLQMITCEVLLPGSPSWIIVSVVYAANEVASRKELWIEIVNMVVSGIIGDRPWLVLGDFNQVLNPQEHSNPVSLNVDINMRDFRDCLLAAELSDLRYKGNTFTWWNKSHTTPVAKKIDRILVNDSWNALFPSSLGIFGSLDFSDHVSCGVVLEETSIKAKRPFKFFNYLLKNLDFLNLVRDNWFTLNVVGSSMFRVSKKLKALKKPIKDFSRLNYSELEKRTKEAHDFLIGCQDRTLADPTPINASFELEAERKWHILTAAEESFFRQKSRISWFAEGDGNTKYFHRMADARNSSNSISALYDGNGKLVDSQEGILDLCASYFGSLLGDEVDPYLMEQNDMNLLLSYRCSPAQVCELESTFSNEDIRAALFSLPRNKSCGPDGFTAEFFIDSWSIVGAEVTDAIKEFFSSGCLLKQWNATTIVLIPKIVNPTCTSDFRPISCLNTLYKVIARLLTDRLQRLLSGVISSAQSAFLPGRSLAENVLLATDLVHGYNWSNISPRGMLKVDLKKAFDSVRWEFVIAALRALAIPEKFINWISQCISTPTFTVSINGGNGGFFKSTKGLRQGDPLSPYLFVLAMEAFSNLLHSRYESGLIHYHPKASNLSISHLMFADDVMIFFDGGSFSLHGICETLDDFASWSGLKVNKDKSHLYLAGLNQLESNANAAYGFPIGTLPIRYLGLPLMNRKLRIAEYEPLLEKITARFRSWVNKCLSFAGRIQLISSVIFGSINFWMSTFLLPKGCIKRIESLCSRFLWSGNIEQAKGIKVSWAALCLPKSEGGLGLRRLLEWNKTLSMRLIWRLFVAKDSLWADWQHLHHLSRGSFWAVEGGQSDSWTWKRLLSLRPLAHQFLVCKVGNGLKADYWYDNWTSLGPLFRIIGDIGPSSLRVPLLAKVASAFSEDGWRLPVSRSAPAKGIHDHLCTVPVPSTAQEDVDRYEWSVNGFLCQGFSAAKTWEAIRPKATVKSWASSIWFKGAVPKYAFNMWVSHLNRLLTRQRLASWGHIQSDACVLCSFASESRDHLLLICEFSAQVWRLVFRRICPRQRLFSSWSELLSWVRQSSPEAPPLLRKIVSQVVVYNLWRQRNNLLHNSLRLAPAVIFKLVDREIRNIISSRRLRKRWRKLMLLWIR</sequence>
<dbReference type="Pfam" id="PF00078">
    <property type="entry name" value="RVT_1"/>
    <property type="match status" value="1"/>
</dbReference>
<dbReference type="InterPro" id="IPR026960">
    <property type="entry name" value="RVT-Znf"/>
</dbReference>
<dbReference type="InterPro" id="IPR005135">
    <property type="entry name" value="Endo/exonuclease/phosphatase"/>
</dbReference>
<reference key="1">
    <citation type="journal article" date="2000" name="Nature">
        <title>Sequence and analysis of chromosome 1 of the plant Arabidopsis thaliana.</title>
        <authorList>
            <person name="Theologis A."/>
            <person name="Ecker J.R."/>
            <person name="Palm C.J."/>
            <person name="Federspiel N.A."/>
            <person name="Kaul S."/>
            <person name="White O."/>
            <person name="Alonso J."/>
            <person name="Altafi H."/>
            <person name="Araujo R."/>
            <person name="Bowman C.L."/>
            <person name="Brooks S.Y."/>
            <person name="Buehler E."/>
            <person name="Chan A."/>
            <person name="Chao Q."/>
            <person name="Chen H."/>
            <person name="Cheuk R.F."/>
            <person name="Chin C.W."/>
            <person name="Chung M.K."/>
            <person name="Conn L."/>
            <person name="Conway A.B."/>
            <person name="Conway A.R."/>
            <person name="Creasy T.H."/>
            <person name="Dewar K."/>
            <person name="Dunn P."/>
            <person name="Etgu P."/>
            <person name="Feldblyum T.V."/>
            <person name="Feng J."/>
            <person name="Fong B."/>
            <person name="Fujii C.Y."/>
            <person name="Gill J.E."/>
            <person name="Goldsmith A.D."/>
            <person name="Haas B."/>
            <person name="Hansen N.F."/>
            <person name="Hughes B."/>
            <person name="Huizar L."/>
            <person name="Hunter J.L."/>
            <person name="Jenkins J."/>
            <person name="Johnson-Hopson C."/>
            <person name="Khan S."/>
            <person name="Khaykin E."/>
            <person name="Kim C.J."/>
            <person name="Koo H.L."/>
            <person name="Kremenetskaia I."/>
            <person name="Kurtz D.B."/>
            <person name="Kwan A."/>
            <person name="Lam B."/>
            <person name="Langin-Hooper S."/>
            <person name="Lee A."/>
            <person name="Lee J.M."/>
            <person name="Lenz C.A."/>
            <person name="Li J.H."/>
            <person name="Li Y."/>
            <person name="Lin X."/>
            <person name="Liu S.X."/>
            <person name="Liu Z.A."/>
            <person name="Luros J.S."/>
            <person name="Maiti R."/>
            <person name="Marziali A."/>
            <person name="Militscher J."/>
            <person name="Miranda M."/>
            <person name="Nguyen M."/>
            <person name="Nierman W.C."/>
            <person name="Osborne B.I."/>
            <person name="Pai G."/>
            <person name="Peterson J."/>
            <person name="Pham P.K."/>
            <person name="Rizzo M."/>
            <person name="Rooney T."/>
            <person name="Rowley D."/>
            <person name="Sakano H."/>
            <person name="Salzberg S.L."/>
            <person name="Schwartz J.R."/>
            <person name="Shinn P."/>
            <person name="Southwick A.M."/>
            <person name="Sun H."/>
            <person name="Tallon L.J."/>
            <person name="Tambunga G."/>
            <person name="Toriumi M.J."/>
            <person name="Town C.D."/>
            <person name="Utterback T."/>
            <person name="Van Aken S."/>
            <person name="Vaysberg M."/>
            <person name="Vysotskaia V.S."/>
            <person name="Walker M."/>
            <person name="Wu D."/>
            <person name="Yu G."/>
            <person name="Fraser C.M."/>
            <person name="Venter J.C."/>
            <person name="Davis R.W."/>
        </authorList>
    </citation>
    <scope>NUCLEOTIDE SEQUENCE [LARGE SCALE GENOMIC DNA]</scope>
    <source>
        <strain>cv. Columbia</strain>
    </source>
</reference>
<dbReference type="EMBL" id="AC079281">
    <property type="protein sequence ID" value="AAG50806.1"/>
    <property type="molecule type" value="Genomic_DNA"/>
</dbReference>
<name>Q9C6L3_ARATH</name>
<dbReference type="PROSITE" id="PS50878">
    <property type="entry name" value="RT_POL"/>
    <property type="match status" value="1"/>
</dbReference>
<dbReference type="Pfam" id="PF03372">
    <property type="entry name" value="Exo_endo_phos"/>
    <property type="match status" value="1"/>
</dbReference>
<reference evidence="2" key="2">
    <citation type="submission" date="2001-01" db="EMBL/GenBank/DDBJ databases">
        <title>Arabidopsis thaliana chromosome 1 BAC F2J7 genomic sequence.</title>
        <authorList>
            <person name="Lin X."/>
            <person name="Kaul S."/>
            <person name="Town C.D."/>
            <person name="Benito M."/>
            <person name="Creasy T.H."/>
            <person name="Haas B.J."/>
            <person name="Wu D."/>
            <person name="Maiti R."/>
            <person name="Ronning C.M."/>
            <person name="Koo H."/>
            <person name="Fujii C.Y."/>
            <person name="Utterback T.R."/>
            <person name="Barnstead M.E."/>
            <person name="Bowman C.L."/>
            <person name="White O."/>
            <person name="Nierman W.C."/>
            <person name="Fraser C.M."/>
        </authorList>
    </citation>
    <scope>NUCLEOTIDE SEQUENCE</scope>
</reference>
<dbReference type="SUPFAM" id="SSF56219">
    <property type="entry name" value="DNase I-like"/>
    <property type="match status" value="1"/>
</dbReference>
<organism evidence="2">
    <name type="scientific">Arabidopsis thaliana</name>
    <name type="common">Mouse-ear cress</name>
    <dbReference type="NCBI Taxonomy" id="3702"/>
    <lineage>
        <taxon>Eukaryota</taxon>
        <taxon>Viridiplantae</taxon>
        <taxon>Streptophyta</taxon>
        <taxon>Embryophyta</taxon>
        <taxon>Tracheophyta</taxon>
        <taxon>Spermatophyta</taxon>
        <taxon>Magnoliopsida</taxon>
        <taxon>eudicotyledons</taxon>
        <taxon>Gunneridae</taxon>
        <taxon>Pentapetalae</taxon>
        <taxon>rosids</taxon>
        <taxon>malvids</taxon>
        <taxon>Brassicales</taxon>
        <taxon>Brassicaceae</taxon>
        <taxon>Camelineae</taxon>
        <taxon>Arabidopsis</taxon>
    </lineage>
</organism>
<protein>
    <submittedName>
        <fullName evidence="2">Uncharacterized protein F2J7.11</fullName>
    </submittedName>
</protein>
<dbReference type="Gene3D" id="3.60.10.10">
    <property type="entry name" value="Endonuclease/exonuclease/phosphatase"/>
    <property type="match status" value="1"/>
</dbReference>
<gene>
    <name evidence="2" type="primary">F2J7.11</name>
</gene>
<evidence type="ECO:0000259" key="1">
    <source>
        <dbReference type="PROSITE" id="PS50878"/>
    </source>
</evidence>
<evidence type="ECO:0000313" key="2">
    <source>
        <dbReference type="EMBL" id="AAG50806.1"/>
    </source>
</evidence>
<dbReference type="PIR" id="D86384">
    <property type="entry name" value="D86384"/>
</dbReference>
<dbReference type="CDD" id="cd01650">
    <property type="entry name" value="RT_nLTR_like"/>
    <property type="match status" value="1"/>
</dbReference>
<dbReference type="InterPro" id="IPR000477">
    <property type="entry name" value="RT_dom"/>
</dbReference>
<dbReference type="InterPro" id="IPR043502">
    <property type="entry name" value="DNA/RNA_pol_sf"/>
</dbReference>
<dbReference type="AlphaFoldDB" id="Q9C6L3"/>
<feature type="domain" description="Reverse transcriptase" evidence="1">
    <location>
        <begin position="492"/>
        <end position="769"/>
    </location>
</feature>
<dbReference type="PANTHER" id="PTHR33116:SF84">
    <property type="entry name" value="RNA-DIRECTED DNA POLYMERASE"/>
    <property type="match status" value="1"/>
</dbReference>
<dbReference type="Pfam" id="PF13966">
    <property type="entry name" value="zf-RVT"/>
    <property type="match status" value="1"/>
</dbReference>
<accession>Q9C6L3</accession>
<dbReference type="GO" id="GO:0003824">
    <property type="term" value="F:catalytic activity"/>
    <property type="evidence" value="ECO:0007669"/>
    <property type="project" value="InterPro"/>
</dbReference>
<dbReference type="PANTHER" id="PTHR33116">
    <property type="entry name" value="REVERSE TRANSCRIPTASE ZINC-BINDING DOMAIN-CONTAINING PROTEIN-RELATED-RELATED"/>
    <property type="match status" value="1"/>
</dbReference>
<proteinExistence type="predicted"/>
<dbReference type="ExpressionAtlas" id="Q9C6L3">
    <property type="expression patterns" value="baseline and differential"/>
</dbReference>